<gene>
    <name evidence="5" type="ORF">ECE50_015510</name>
</gene>
<proteinExistence type="inferred from homology"/>
<dbReference type="GO" id="GO:0006689">
    <property type="term" value="P:ganglioside catabolic process"/>
    <property type="evidence" value="ECO:0007669"/>
    <property type="project" value="TreeGrafter"/>
</dbReference>
<dbReference type="GO" id="GO:0009313">
    <property type="term" value="P:oligosaccharide catabolic process"/>
    <property type="evidence" value="ECO:0007669"/>
    <property type="project" value="TreeGrafter"/>
</dbReference>
<evidence type="ECO:0000259" key="4">
    <source>
        <dbReference type="Pfam" id="PF13088"/>
    </source>
</evidence>
<name>A0A3S1AZ09_9BACT</name>
<accession>A0A3S1AZ09</accession>
<evidence type="ECO:0000313" key="6">
    <source>
        <dbReference type="Proteomes" id="UP000281028"/>
    </source>
</evidence>
<evidence type="ECO:0000256" key="2">
    <source>
        <dbReference type="ARBA" id="ARBA00009348"/>
    </source>
</evidence>
<evidence type="ECO:0000313" key="5">
    <source>
        <dbReference type="EMBL" id="NSL88248.1"/>
    </source>
</evidence>
<dbReference type="SUPFAM" id="SSF50939">
    <property type="entry name" value="Sialidases"/>
    <property type="match status" value="1"/>
</dbReference>
<comment type="similarity">
    <text evidence="2">Belongs to the glycosyl hydrolase 33 family.</text>
</comment>
<dbReference type="PANTHER" id="PTHR10628">
    <property type="entry name" value="SIALIDASE"/>
    <property type="match status" value="1"/>
</dbReference>
<dbReference type="InterPro" id="IPR011040">
    <property type="entry name" value="Sialidase"/>
</dbReference>
<dbReference type="InterPro" id="IPR036278">
    <property type="entry name" value="Sialidase_sf"/>
</dbReference>
<dbReference type="Gene3D" id="2.120.10.10">
    <property type="match status" value="1"/>
</dbReference>
<dbReference type="GO" id="GO:0004308">
    <property type="term" value="F:exo-alpha-sialidase activity"/>
    <property type="evidence" value="ECO:0007669"/>
    <property type="project" value="UniProtKB-EC"/>
</dbReference>
<sequence>MKRLIAAVIITITATLHALAQQETIPVFTAGTEGYKSFRIPALISLPDGSLLAFAEGRVNGAGDFGNIDLVMKKSRDHGKTWSPLQVVAEYGDLQLSNPGPVVDLTDPAFPAGRVFLFYNTGNNHETETLKGNGVKHCMYIVSADGGNTWGKPVDITLQVHKPRQPQEDPAFNFAEDWRYYANTPGHVMQFREGKYKGRIFVAANHTAGEPVPHAEHYVAHGYYTDDHGKTFHLGNNITFRGSNESMAAELSGSRLMMNSRNQKGDVRERIVSVSSDGGATWDTTWFEHQLPDAVCQGSILTIGKRKGKNILAVCNAADPHSRNNLTLRISYDDGRTWPRSQVIYKGSGQTNPRYSYAAYSDMTVTGKQKIGLIYEKDNYSSIVFTTVHWK</sequence>
<evidence type="ECO:0000256" key="1">
    <source>
        <dbReference type="ARBA" id="ARBA00000427"/>
    </source>
</evidence>
<dbReference type="Proteomes" id="UP000281028">
    <property type="component" value="Unassembled WGS sequence"/>
</dbReference>
<dbReference type="PANTHER" id="PTHR10628:SF30">
    <property type="entry name" value="EXO-ALPHA-SIALIDASE"/>
    <property type="match status" value="1"/>
</dbReference>
<dbReference type="GO" id="GO:0005737">
    <property type="term" value="C:cytoplasm"/>
    <property type="evidence" value="ECO:0007669"/>
    <property type="project" value="TreeGrafter"/>
</dbReference>
<dbReference type="OrthoDB" id="7294637at2"/>
<reference evidence="5" key="1">
    <citation type="submission" date="2020-05" db="EMBL/GenBank/DDBJ databases">
        <title>Chitinophaga laudate sp. nov., isolated from a tropical peat swamp.</title>
        <authorList>
            <person name="Goh C.B.S."/>
            <person name="Lee M.S."/>
            <person name="Parimannan S."/>
            <person name="Pasbakhsh P."/>
            <person name="Yule C.M."/>
            <person name="Rajandas H."/>
            <person name="Loke S."/>
            <person name="Croft L."/>
            <person name="Tan J.B.L."/>
        </authorList>
    </citation>
    <scope>NUCLEOTIDE SEQUENCE</scope>
    <source>
        <strain evidence="5">Mgbs1</strain>
    </source>
</reference>
<evidence type="ECO:0000256" key="3">
    <source>
        <dbReference type="ARBA" id="ARBA00012733"/>
    </source>
</evidence>
<protein>
    <recommendedName>
        <fullName evidence="3">exo-alpha-sialidase</fullName>
        <ecNumber evidence="3">3.2.1.18</ecNumber>
    </recommendedName>
</protein>
<keyword evidence="6" id="KW-1185">Reference proteome</keyword>
<dbReference type="InterPro" id="IPR026856">
    <property type="entry name" value="Sialidase_fam"/>
</dbReference>
<dbReference type="EMBL" id="RIAR02000001">
    <property type="protein sequence ID" value="NSL88248.1"/>
    <property type="molecule type" value="Genomic_DNA"/>
</dbReference>
<comment type="caution">
    <text evidence="5">The sequence shown here is derived from an EMBL/GenBank/DDBJ whole genome shotgun (WGS) entry which is preliminary data.</text>
</comment>
<dbReference type="AlphaFoldDB" id="A0A3S1AZ09"/>
<dbReference type="GO" id="GO:0016020">
    <property type="term" value="C:membrane"/>
    <property type="evidence" value="ECO:0007669"/>
    <property type="project" value="TreeGrafter"/>
</dbReference>
<comment type="catalytic activity">
    <reaction evidence="1">
        <text>Hydrolysis of alpha-(2-&gt;3)-, alpha-(2-&gt;6)-, alpha-(2-&gt;8)- glycosidic linkages of terminal sialic acid residues in oligosaccharides, glycoproteins, glycolipids, colominic acid and synthetic substrates.</text>
        <dbReference type="EC" id="3.2.1.18"/>
    </reaction>
</comment>
<feature type="domain" description="Sialidase" evidence="4">
    <location>
        <begin position="49"/>
        <end position="360"/>
    </location>
</feature>
<organism evidence="5 6">
    <name type="scientific">Chitinophaga solisilvae</name>
    <dbReference type="NCBI Taxonomy" id="1233460"/>
    <lineage>
        <taxon>Bacteria</taxon>
        <taxon>Pseudomonadati</taxon>
        <taxon>Bacteroidota</taxon>
        <taxon>Chitinophagia</taxon>
        <taxon>Chitinophagales</taxon>
        <taxon>Chitinophagaceae</taxon>
        <taxon>Chitinophaga</taxon>
    </lineage>
</organism>
<dbReference type="Pfam" id="PF13088">
    <property type="entry name" value="BNR_2"/>
    <property type="match status" value="1"/>
</dbReference>
<dbReference type="EC" id="3.2.1.18" evidence="3"/>
<dbReference type="CDD" id="cd15482">
    <property type="entry name" value="Sialidase_non-viral"/>
    <property type="match status" value="1"/>
</dbReference>